<feature type="domain" description="Tail sheath protein subtilisin-like" evidence="2">
    <location>
        <begin position="244"/>
        <end position="390"/>
    </location>
</feature>
<dbReference type="InterPro" id="IPR052042">
    <property type="entry name" value="Tail_sheath_structural"/>
</dbReference>
<proteinExistence type="inferred from homology"/>
<evidence type="ECO:0000313" key="4">
    <source>
        <dbReference type="EMBL" id="CAB4930183.1"/>
    </source>
</evidence>
<evidence type="ECO:0000256" key="1">
    <source>
        <dbReference type="ARBA" id="ARBA00008005"/>
    </source>
</evidence>
<evidence type="ECO:0000259" key="2">
    <source>
        <dbReference type="Pfam" id="PF04984"/>
    </source>
</evidence>
<name>A0A6J7IG28_9ZZZZ</name>
<dbReference type="InterPro" id="IPR020287">
    <property type="entry name" value="Tail_sheath_C"/>
</dbReference>
<dbReference type="InterPro" id="IPR035089">
    <property type="entry name" value="Phage_sheath_subtilisin"/>
</dbReference>
<dbReference type="AlphaFoldDB" id="A0A6J7IG28"/>
<protein>
    <submittedName>
        <fullName evidence="4">Unannotated protein</fullName>
    </submittedName>
</protein>
<dbReference type="Gene3D" id="3.40.50.11780">
    <property type="match status" value="2"/>
</dbReference>
<dbReference type="PANTHER" id="PTHR35861">
    <property type="match status" value="1"/>
</dbReference>
<dbReference type="EMBL" id="CAFBNE010000004">
    <property type="protein sequence ID" value="CAB4930183.1"/>
    <property type="molecule type" value="Genomic_DNA"/>
</dbReference>
<dbReference type="Pfam" id="PF04984">
    <property type="entry name" value="Phage_sheath_1"/>
    <property type="match status" value="1"/>
</dbReference>
<comment type="similarity">
    <text evidence="1">Belongs to the myoviridae tail sheath protein family.</text>
</comment>
<reference evidence="4" key="1">
    <citation type="submission" date="2020-05" db="EMBL/GenBank/DDBJ databases">
        <authorList>
            <person name="Chiriac C."/>
            <person name="Salcher M."/>
            <person name="Ghai R."/>
            <person name="Kavagutti S V."/>
        </authorList>
    </citation>
    <scope>NUCLEOTIDE SEQUENCE</scope>
</reference>
<evidence type="ECO:0000259" key="3">
    <source>
        <dbReference type="Pfam" id="PF17482"/>
    </source>
</evidence>
<feature type="domain" description="Tail sheath protein C-terminal" evidence="3">
    <location>
        <begin position="391"/>
        <end position="496"/>
    </location>
</feature>
<sequence>MPTYLSPGVYVEEVPAATRPIAGVGTAVAGFVGFASDGPFHEPVLVTNWTQFTNTFGDMTERYSLGKAIYGFFNNGGGRAYVVRVPTGADGASAAVAELATKADKKVPALRVEAIDSGASNVSVKVSSAPPEGDEAQFTITVSADSVEESFTGTLGKGRSNLATQVNAKSKLVKIEALDAPAALVASGLQESTVALVKPASLPAASVEPGELIGDSSRRTGFTSFETLEEITMILAPDVVTAHAQGVIDLEAVKAIQTGMLNHCELMGNRMAILDTPTGLNAQQASDWRMNTTNFDSKFGVMYWPWVQVFDPSLGKNASLPPSGALAGVWSRNDDTRGVFKAPANEVLLGAVGVDYAVTRGEMDMLNPMGVNSIKSFPGRGIRVWGARTLSSDAEWRYVNVRRYFNYLEESILQGTQWCVFEPNDERLWGRIRRTISAFLVNEWRSGALFGASPQQAYFVKCDGENNTAESIDLGMVIVEVGVAPVKPAEFVIFRLSQFSGGTSIAD</sequence>
<accession>A0A6J7IG28</accession>
<organism evidence="4">
    <name type="scientific">freshwater metagenome</name>
    <dbReference type="NCBI Taxonomy" id="449393"/>
    <lineage>
        <taxon>unclassified sequences</taxon>
        <taxon>metagenomes</taxon>
        <taxon>ecological metagenomes</taxon>
    </lineage>
</organism>
<dbReference type="Pfam" id="PF17482">
    <property type="entry name" value="Phage_sheath_1C"/>
    <property type="match status" value="1"/>
</dbReference>
<gene>
    <name evidence="4" type="ORF">UFOPK3772_00199</name>
</gene>
<dbReference type="PANTHER" id="PTHR35861:SF1">
    <property type="entry name" value="PHAGE TAIL SHEATH PROTEIN"/>
    <property type="match status" value="1"/>
</dbReference>